<evidence type="ECO:0000256" key="1">
    <source>
        <dbReference type="ARBA" id="ARBA00022741"/>
    </source>
</evidence>
<dbReference type="CDD" id="cd10170">
    <property type="entry name" value="ASKHA_NBD_HSP70"/>
    <property type="match status" value="1"/>
</dbReference>
<protein>
    <submittedName>
        <fullName evidence="3">Uncharacterized protein</fullName>
    </submittedName>
</protein>
<dbReference type="PANTHER" id="PTHR14187">
    <property type="entry name" value="ALPHA KINASE/ELONGATION FACTOR 2 KINASE"/>
    <property type="match status" value="1"/>
</dbReference>
<name>A0AAJ0MJ93_9PEZI</name>
<evidence type="ECO:0000256" key="2">
    <source>
        <dbReference type="ARBA" id="ARBA00022840"/>
    </source>
</evidence>
<dbReference type="EMBL" id="JAUIQD010000001">
    <property type="protein sequence ID" value="KAK3362432.1"/>
    <property type="molecule type" value="Genomic_DNA"/>
</dbReference>
<dbReference type="Proteomes" id="UP001275084">
    <property type="component" value="Unassembled WGS sequence"/>
</dbReference>
<dbReference type="GO" id="GO:0140662">
    <property type="term" value="F:ATP-dependent protein folding chaperone"/>
    <property type="evidence" value="ECO:0007669"/>
    <property type="project" value="InterPro"/>
</dbReference>
<dbReference type="SUPFAM" id="SSF53067">
    <property type="entry name" value="Actin-like ATPase domain"/>
    <property type="match status" value="2"/>
</dbReference>
<dbReference type="Gene3D" id="3.30.420.40">
    <property type="match status" value="2"/>
</dbReference>
<keyword evidence="1" id="KW-0547">Nucleotide-binding</keyword>
<dbReference type="Pfam" id="PF00012">
    <property type="entry name" value="HSP70"/>
    <property type="match status" value="1"/>
</dbReference>
<gene>
    <name evidence="3" type="ORF">B0T25DRAFT_575175</name>
</gene>
<reference evidence="3" key="2">
    <citation type="submission" date="2023-06" db="EMBL/GenBank/DDBJ databases">
        <authorList>
            <consortium name="Lawrence Berkeley National Laboratory"/>
            <person name="Haridas S."/>
            <person name="Hensen N."/>
            <person name="Bonometti L."/>
            <person name="Westerberg I."/>
            <person name="Brannstrom I.O."/>
            <person name="Guillou S."/>
            <person name="Cros-Aarteil S."/>
            <person name="Calhoun S."/>
            <person name="Kuo A."/>
            <person name="Mondo S."/>
            <person name="Pangilinan J."/>
            <person name="Riley R."/>
            <person name="Labutti K."/>
            <person name="Andreopoulos B."/>
            <person name="Lipzen A."/>
            <person name="Chen C."/>
            <person name="Yanf M."/>
            <person name="Daum C."/>
            <person name="Ng V."/>
            <person name="Clum A."/>
            <person name="Steindorff A."/>
            <person name="Ohm R."/>
            <person name="Martin F."/>
            <person name="Silar P."/>
            <person name="Natvig D."/>
            <person name="Lalanne C."/>
            <person name="Gautier V."/>
            <person name="Ament-Velasquez S.L."/>
            <person name="Kruys A."/>
            <person name="Hutchinson M.I."/>
            <person name="Powell A.J."/>
            <person name="Barry K."/>
            <person name="Miller A.N."/>
            <person name="Grigoriev I.V."/>
            <person name="Debuchy R."/>
            <person name="Gladieux P."/>
            <person name="Thoren M.H."/>
            <person name="Johannesson H."/>
        </authorList>
    </citation>
    <scope>NUCLEOTIDE SEQUENCE</scope>
    <source>
        <strain evidence="3">CBS 955.72</strain>
    </source>
</reference>
<comment type="caution">
    <text evidence="3">The sequence shown here is derived from an EMBL/GenBank/DDBJ whole genome shotgun (WGS) entry which is preliminary data.</text>
</comment>
<proteinExistence type="predicted"/>
<dbReference type="InterPro" id="IPR013126">
    <property type="entry name" value="Hsp_70_fam"/>
</dbReference>
<dbReference type="GO" id="GO:0005524">
    <property type="term" value="F:ATP binding"/>
    <property type="evidence" value="ECO:0007669"/>
    <property type="project" value="UniProtKB-KW"/>
</dbReference>
<dbReference type="Gene3D" id="3.90.640.10">
    <property type="entry name" value="Actin, Chain A, domain 4"/>
    <property type="match status" value="1"/>
</dbReference>
<dbReference type="PANTHER" id="PTHR14187:SF81">
    <property type="entry name" value="HSP70 FAMILY PROTEIN (AFU_ORTHOLOGUE AFUA_4G14040)"/>
    <property type="match status" value="1"/>
</dbReference>
<keyword evidence="4" id="KW-1185">Reference proteome</keyword>
<evidence type="ECO:0000313" key="3">
    <source>
        <dbReference type="EMBL" id="KAK3362432.1"/>
    </source>
</evidence>
<evidence type="ECO:0000313" key="4">
    <source>
        <dbReference type="Proteomes" id="UP001275084"/>
    </source>
</evidence>
<dbReference type="InterPro" id="IPR043129">
    <property type="entry name" value="ATPase_NBD"/>
</dbReference>
<organism evidence="3 4">
    <name type="scientific">Lasiosphaeria hispida</name>
    <dbReference type="NCBI Taxonomy" id="260671"/>
    <lineage>
        <taxon>Eukaryota</taxon>
        <taxon>Fungi</taxon>
        <taxon>Dikarya</taxon>
        <taxon>Ascomycota</taxon>
        <taxon>Pezizomycotina</taxon>
        <taxon>Sordariomycetes</taxon>
        <taxon>Sordariomycetidae</taxon>
        <taxon>Sordariales</taxon>
        <taxon>Lasiosphaeriaceae</taxon>
        <taxon>Lasiosphaeria</taxon>
    </lineage>
</organism>
<keyword evidence="2" id="KW-0067">ATP-binding</keyword>
<dbReference type="AlphaFoldDB" id="A0AAJ0MJ93"/>
<sequence length="309" mass="34245">MKSCSWTKLLLDKSAETAKFDDPSLHDAVGSAFFRLPPGKDAQMVCEDFLTEVYRFVIKNLKMGMTPEIFDVTPMECYLTVPAIWTDKARAATRDAAVAAGFGSRIFDSIQMTAEPEAAAFAALKKDLRPGSVNAVKLGDNVLILDCGGGTMDITMYSIRKTFPNLEFDEICVGIGGKCGSTYIDRNFLMLMARRFGQAFEDVPMKRKGPGSEFMKCFEKDYDEDEASVMLSKRDLECLFEPVVDDILRLLSQQVRSALRGNAKRINEIYILGLVVLVGGFGSSDYLKGAIDAWCAKNGGIKCIRSEFW</sequence>
<reference evidence="3" key="1">
    <citation type="journal article" date="2023" name="Mol. Phylogenet. Evol.">
        <title>Genome-scale phylogeny and comparative genomics of the fungal order Sordariales.</title>
        <authorList>
            <person name="Hensen N."/>
            <person name="Bonometti L."/>
            <person name="Westerberg I."/>
            <person name="Brannstrom I.O."/>
            <person name="Guillou S."/>
            <person name="Cros-Aarteil S."/>
            <person name="Calhoun S."/>
            <person name="Haridas S."/>
            <person name="Kuo A."/>
            <person name="Mondo S."/>
            <person name="Pangilinan J."/>
            <person name="Riley R."/>
            <person name="LaButti K."/>
            <person name="Andreopoulos B."/>
            <person name="Lipzen A."/>
            <person name="Chen C."/>
            <person name="Yan M."/>
            <person name="Daum C."/>
            <person name="Ng V."/>
            <person name="Clum A."/>
            <person name="Steindorff A."/>
            <person name="Ohm R.A."/>
            <person name="Martin F."/>
            <person name="Silar P."/>
            <person name="Natvig D.O."/>
            <person name="Lalanne C."/>
            <person name="Gautier V."/>
            <person name="Ament-Velasquez S.L."/>
            <person name="Kruys A."/>
            <person name="Hutchinson M.I."/>
            <person name="Powell A.J."/>
            <person name="Barry K."/>
            <person name="Miller A.N."/>
            <person name="Grigoriev I.V."/>
            <person name="Debuchy R."/>
            <person name="Gladieux P."/>
            <person name="Hiltunen Thoren M."/>
            <person name="Johannesson H."/>
        </authorList>
    </citation>
    <scope>NUCLEOTIDE SEQUENCE</scope>
    <source>
        <strain evidence="3">CBS 955.72</strain>
    </source>
</reference>
<accession>A0AAJ0MJ93</accession>